<evidence type="ECO:0000256" key="2">
    <source>
        <dbReference type="ARBA" id="ARBA00022448"/>
    </source>
</evidence>
<dbReference type="InterPro" id="IPR011527">
    <property type="entry name" value="ABC1_TM_dom"/>
</dbReference>
<dbReference type="PROSITE" id="PS50929">
    <property type="entry name" value="ABC_TM1F"/>
    <property type="match status" value="1"/>
</dbReference>
<protein>
    <submittedName>
        <fullName evidence="12">ATP-binding cassette, subfamily B, MsbA</fullName>
    </submittedName>
</protein>
<dbReference type="AlphaFoldDB" id="A0A1T5FIJ5"/>
<evidence type="ECO:0000256" key="4">
    <source>
        <dbReference type="ARBA" id="ARBA00022692"/>
    </source>
</evidence>
<evidence type="ECO:0000256" key="7">
    <source>
        <dbReference type="ARBA" id="ARBA00022989"/>
    </source>
</evidence>
<dbReference type="GO" id="GO:0005886">
    <property type="term" value="C:plasma membrane"/>
    <property type="evidence" value="ECO:0007669"/>
    <property type="project" value="UniProtKB-SubCell"/>
</dbReference>
<name>A0A1T5FIJ5_9FLAO</name>
<keyword evidence="4 9" id="KW-0812">Transmembrane</keyword>
<evidence type="ECO:0000259" key="11">
    <source>
        <dbReference type="PROSITE" id="PS50929"/>
    </source>
</evidence>
<dbReference type="Pfam" id="PF00005">
    <property type="entry name" value="ABC_tran"/>
    <property type="match status" value="1"/>
</dbReference>
<dbReference type="Gene3D" id="3.40.50.300">
    <property type="entry name" value="P-loop containing nucleotide triphosphate hydrolases"/>
    <property type="match status" value="1"/>
</dbReference>
<evidence type="ECO:0000256" key="9">
    <source>
        <dbReference type="SAM" id="Phobius"/>
    </source>
</evidence>
<evidence type="ECO:0000256" key="8">
    <source>
        <dbReference type="ARBA" id="ARBA00023136"/>
    </source>
</evidence>
<dbReference type="InterPro" id="IPR027417">
    <property type="entry name" value="P-loop_NTPase"/>
</dbReference>
<keyword evidence="7 9" id="KW-1133">Transmembrane helix</keyword>
<accession>A0A1T5FIJ5</accession>
<evidence type="ECO:0000313" key="12">
    <source>
        <dbReference type="EMBL" id="SKB95937.1"/>
    </source>
</evidence>
<dbReference type="PROSITE" id="PS50893">
    <property type="entry name" value="ABC_TRANSPORTER_2"/>
    <property type="match status" value="1"/>
</dbReference>
<feature type="transmembrane region" description="Helical" evidence="9">
    <location>
        <begin position="181"/>
        <end position="199"/>
    </location>
</feature>
<organism evidence="12 13">
    <name type="scientific">Soonwooa buanensis</name>
    <dbReference type="NCBI Taxonomy" id="619805"/>
    <lineage>
        <taxon>Bacteria</taxon>
        <taxon>Pseudomonadati</taxon>
        <taxon>Bacteroidota</taxon>
        <taxon>Flavobacteriia</taxon>
        <taxon>Flavobacteriales</taxon>
        <taxon>Weeksellaceae</taxon>
        <taxon>Chryseobacterium group</taxon>
        <taxon>Soonwooa</taxon>
    </lineage>
</organism>
<dbReference type="Gene3D" id="1.20.1560.10">
    <property type="entry name" value="ABC transporter type 1, transmembrane domain"/>
    <property type="match status" value="1"/>
</dbReference>
<dbReference type="GO" id="GO:0140359">
    <property type="term" value="F:ABC-type transporter activity"/>
    <property type="evidence" value="ECO:0007669"/>
    <property type="project" value="InterPro"/>
</dbReference>
<dbReference type="PROSITE" id="PS00211">
    <property type="entry name" value="ABC_TRANSPORTER_1"/>
    <property type="match status" value="1"/>
</dbReference>
<dbReference type="EMBL" id="FUYZ01000006">
    <property type="protein sequence ID" value="SKB95937.1"/>
    <property type="molecule type" value="Genomic_DNA"/>
</dbReference>
<dbReference type="GO" id="GO:0005524">
    <property type="term" value="F:ATP binding"/>
    <property type="evidence" value="ECO:0007669"/>
    <property type="project" value="UniProtKB-KW"/>
</dbReference>
<keyword evidence="13" id="KW-1185">Reference proteome</keyword>
<evidence type="ECO:0000313" key="13">
    <source>
        <dbReference type="Proteomes" id="UP000191112"/>
    </source>
</evidence>
<sequence>MKGIKKYIIENFSNFTFFYSILRYRLLVVFALAIFGGLLDSLGLTMFLPLLQMADGGTTTDLGSLSFLTDALKAIGIELTVIKALVILVVVFLLKGMVMYFSGIYKVKTQQLLTKTIRMNIINGLTTYSFSRFVQTEQGKIQNIFLGEVLRLSNTYSNYVTMIQGAILIIVYMLFSFIVDWKFALLVCGGGVLSNLVFLKVNKLTKERSINISSVNNAFAGLLMQYVNNFKYLKATGKIYNYRDKLEKSIDDVQHENLKINLLINQIAAFREPLLIIVIALVIGIQVYFIESKISAIIVSLLFFYRALVSIVTVQSSYNLTVTNQGAINNINDFYLELQKNKETPKGIYFRGFKENIFFRNVSFSYDKNKILQDINLNIIKNQTVALVGESGSGKTTFANLLINLLKSDEGEILIDGIDLYSYDPQSFNSKIGYITQEPTIFNDTIYNNITFWDKKNDENLVKFYQVASAASLNSFISSTKDKEDTILGNSGINLSGGQRQRISIARELYKNIDILILDEATSALDSETELEIKNNLDSLHGKVTMLIIAHRLSTIKNADVIYVFKDGKIENFGNFEELKKKSSYFNNLTNLQGI</sequence>
<dbReference type="SUPFAM" id="SSF90123">
    <property type="entry name" value="ABC transporter transmembrane region"/>
    <property type="match status" value="1"/>
</dbReference>
<keyword evidence="3" id="KW-1003">Cell membrane</keyword>
<keyword evidence="2" id="KW-0813">Transport</keyword>
<feature type="transmembrane region" description="Helical" evidence="9">
    <location>
        <begin position="273"/>
        <end position="290"/>
    </location>
</feature>
<reference evidence="12 13" key="1">
    <citation type="submission" date="2017-02" db="EMBL/GenBank/DDBJ databases">
        <authorList>
            <person name="Peterson S.W."/>
        </authorList>
    </citation>
    <scope>NUCLEOTIDE SEQUENCE [LARGE SCALE GENOMIC DNA]</scope>
    <source>
        <strain evidence="12 13">DSM 22323</strain>
    </source>
</reference>
<feature type="transmembrane region" description="Helical" evidence="9">
    <location>
        <begin position="26"/>
        <end position="51"/>
    </location>
</feature>
<dbReference type="Pfam" id="PF00664">
    <property type="entry name" value="ABC_membrane"/>
    <property type="match status" value="1"/>
</dbReference>
<feature type="transmembrane region" description="Helical" evidence="9">
    <location>
        <begin position="71"/>
        <end position="94"/>
    </location>
</feature>
<evidence type="ECO:0000259" key="10">
    <source>
        <dbReference type="PROSITE" id="PS50893"/>
    </source>
</evidence>
<evidence type="ECO:0000256" key="6">
    <source>
        <dbReference type="ARBA" id="ARBA00022840"/>
    </source>
</evidence>
<proteinExistence type="predicted"/>
<dbReference type="Proteomes" id="UP000191112">
    <property type="component" value="Unassembled WGS sequence"/>
</dbReference>
<dbReference type="InterPro" id="IPR003439">
    <property type="entry name" value="ABC_transporter-like_ATP-bd"/>
</dbReference>
<dbReference type="InterPro" id="IPR036640">
    <property type="entry name" value="ABC1_TM_sf"/>
</dbReference>
<evidence type="ECO:0000256" key="3">
    <source>
        <dbReference type="ARBA" id="ARBA00022475"/>
    </source>
</evidence>
<dbReference type="SMART" id="SM00382">
    <property type="entry name" value="AAA"/>
    <property type="match status" value="1"/>
</dbReference>
<dbReference type="InterPro" id="IPR017871">
    <property type="entry name" value="ABC_transporter-like_CS"/>
</dbReference>
<feature type="domain" description="ABC transmembrane type-1" evidence="11">
    <location>
        <begin position="27"/>
        <end position="323"/>
    </location>
</feature>
<dbReference type="GO" id="GO:0016887">
    <property type="term" value="F:ATP hydrolysis activity"/>
    <property type="evidence" value="ECO:0007669"/>
    <property type="project" value="InterPro"/>
</dbReference>
<evidence type="ECO:0000256" key="5">
    <source>
        <dbReference type="ARBA" id="ARBA00022741"/>
    </source>
</evidence>
<dbReference type="PANTHER" id="PTHR24221:SF654">
    <property type="entry name" value="ATP-BINDING CASSETTE SUB-FAMILY B MEMBER 6"/>
    <property type="match status" value="1"/>
</dbReference>
<dbReference type="STRING" id="619805.SAMN05660477_02088"/>
<dbReference type="RefSeq" id="WP_079667305.1">
    <property type="nucleotide sequence ID" value="NZ_FUYZ01000006.1"/>
</dbReference>
<dbReference type="SUPFAM" id="SSF52540">
    <property type="entry name" value="P-loop containing nucleoside triphosphate hydrolases"/>
    <property type="match status" value="1"/>
</dbReference>
<feature type="domain" description="ABC transporter" evidence="10">
    <location>
        <begin position="357"/>
        <end position="592"/>
    </location>
</feature>
<dbReference type="InterPro" id="IPR003593">
    <property type="entry name" value="AAA+_ATPase"/>
</dbReference>
<comment type="subcellular location">
    <subcellularLocation>
        <location evidence="1">Cell membrane</location>
        <topology evidence="1">Multi-pass membrane protein</topology>
    </subcellularLocation>
</comment>
<dbReference type="OrthoDB" id="9760358at2"/>
<feature type="transmembrane region" description="Helical" evidence="9">
    <location>
        <begin position="156"/>
        <end position="175"/>
    </location>
</feature>
<evidence type="ECO:0000256" key="1">
    <source>
        <dbReference type="ARBA" id="ARBA00004651"/>
    </source>
</evidence>
<dbReference type="InterPro" id="IPR039421">
    <property type="entry name" value="Type_1_exporter"/>
</dbReference>
<dbReference type="PANTHER" id="PTHR24221">
    <property type="entry name" value="ATP-BINDING CASSETTE SUB-FAMILY B"/>
    <property type="match status" value="1"/>
</dbReference>
<keyword evidence="5" id="KW-0547">Nucleotide-binding</keyword>
<gene>
    <name evidence="12" type="ORF">SAMN05660477_02088</name>
</gene>
<keyword evidence="8 9" id="KW-0472">Membrane</keyword>
<dbReference type="FunFam" id="3.40.50.300:FF:000299">
    <property type="entry name" value="ABC transporter ATP-binding protein/permease"/>
    <property type="match status" value="1"/>
</dbReference>
<keyword evidence="6 12" id="KW-0067">ATP-binding</keyword>